<dbReference type="Gramene" id="KGN47450">
    <property type="protein sequence ID" value="KGN47450"/>
    <property type="gene ID" value="Csa_6G326910"/>
</dbReference>
<dbReference type="AlphaFoldDB" id="A0A0A0KCK9"/>
<protein>
    <submittedName>
        <fullName evidence="1">Uncharacterized protein</fullName>
    </submittedName>
</protein>
<reference evidence="1 2" key="4">
    <citation type="journal article" date="2011" name="BMC Genomics">
        <title>RNA-Seq improves annotation of protein-coding genes in the cucumber genome.</title>
        <authorList>
            <person name="Li Z."/>
            <person name="Zhang Z."/>
            <person name="Yan P."/>
            <person name="Huang S."/>
            <person name="Fei Z."/>
            <person name="Lin K."/>
        </authorList>
    </citation>
    <scope>NUCLEOTIDE SEQUENCE [LARGE SCALE GENOMIC DNA]</scope>
    <source>
        <strain evidence="2">cv. 9930</strain>
    </source>
</reference>
<sequence>MYFSPLCDRAGFLFLLPTLTPFSLLRLAQRYRPSAKILEFLFHRSPAGLYKFWVFAFSLPQSWIGTEETAMAPTKIPTPFVTLQLLLASRTPP</sequence>
<keyword evidence="2" id="KW-1185">Reference proteome</keyword>
<proteinExistence type="predicted"/>
<accession>A0A0A0KCK9</accession>
<dbReference type="EMBL" id="CM002927">
    <property type="protein sequence ID" value="KGN47450.1"/>
    <property type="molecule type" value="Genomic_DNA"/>
</dbReference>
<gene>
    <name evidence="1" type="ORF">Csa_6G326910</name>
</gene>
<reference evidence="1 2" key="3">
    <citation type="journal article" date="2010" name="BMC Genomics">
        <title>Transcriptome sequencing and comparative analysis of cucumber flowers with different sex types.</title>
        <authorList>
            <person name="Guo S."/>
            <person name="Zheng Y."/>
            <person name="Joung J.G."/>
            <person name="Liu S."/>
            <person name="Zhang Z."/>
            <person name="Crasta O.R."/>
            <person name="Sobral B.W."/>
            <person name="Xu Y."/>
            <person name="Huang S."/>
            <person name="Fei Z."/>
        </authorList>
    </citation>
    <scope>NUCLEOTIDE SEQUENCE [LARGE SCALE GENOMIC DNA]</scope>
    <source>
        <strain evidence="2">cv. 9930</strain>
    </source>
</reference>
<reference evidence="1 2" key="1">
    <citation type="journal article" date="2009" name="Nat. Genet.">
        <title>The genome of the cucumber, Cucumis sativus L.</title>
        <authorList>
            <person name="Huang S."/>
            <person name="Li R."/>
            <person name="Zhang Z."/>
            <person name="Li L."/>
            <person name="Gu X."/>
            <person name="Fan W."/>
            <person name="Lucas W.J."/>
            <person name="Wang X."/>
            <person name="Xie B."/>
            <person name="Ni P."/>
            <person name="Ren Y."/>
            <person name="Zhu H."/>
            <person name="Li J."/>
            <person name="Lin K."/>
            <person name="Jin W."/>
            <person name="Fei Z."/>
            <person name="Li G."/>
            <person name="Staub J."/>
            <person name="Kilian A."/>
            <person name="van der Vossen E.A."/>
            <person name="Wu Y."/>
            <person name="Guo J."/>
            <person name="He J."/>
            <person name="Jia Z."/>
            <person name="Ren Y."/>
            <person name="Tian G."/>
            <person name="Lu Y."/>
            <person name="Ruan J."/>
            <person name="Qian W."/>
            <person name="Wang M."/>
            <person name="Huang Q."/>
            <person name="Li B."/>
            <person name="Xuan Z."/>
            <person name="Cao J."/>
            <person name="Asan"/>
            <person name="Wu Z."/>
            <person name="Zhang J."/>
            <person name="Cai Q."/>
            <person name="Bai Y."/>
            <person name="Zhao B."/>
            <person name="Han Y."/>
            <person name="Li Y."/>
            <person name="Li X."/>
            <person name="Wang S."/>
            <person name="Shi Q."/>
            <person name="Liu S."/>
            <person name="Cho W.K."/>
            <person name="Kim J.Y."/>
            <person name="Xu Y."/>
            <person name="Heller-Uszynska K."/>
            <person name="Miao H."/>
            <person name="Cheng Z."/>
            <person name="Zhang S."/>
            <person name="Wu J."/>
            <person name="Yang Y."/>
            <person name="Kang H."/>
            <person name="Li M."/>
            <person name="Liang H."/>
            <person name="Ren X."/>
            <person name="Shi Z."/>
            <person name="Wen M."/>
            <person name="Jian M."/>
            <person name="Yang H."/>
            <person name="Zhang G."/>
            <person name="Yang Z."/>
            <person name="Chen R."/>
            <person name="Liu S."/>
            <person name="Li J."/>
            <person name="Ma L."/>
            <person name="Liu H."/>
            <person name="Zhou Y."/>
            <person name="Zhao J."/>
            <person name="Fang X."/>
            <person name="Li G."/>
            <person name="Fang L."/>
            <person name="Li Y."/>
            <person name="Liu D."/>
            <person name="Zheng H."/>
            <person name="Zhang Y."/>
            <person name="Qin N."/>
            <person name="Li Z."/>
            <person name="Yang G."/>
            <person name="Yang S."/>
            <person name="Bolund L."/>
            <person name="Kristiansen K."/>
            <person name="Zheng H."/>
            <person name="Li S."/>
            <person name="Zhang X."/>
            <person name="Yang H."/>
            <person name="Wang J."/>
            <person name="Sun R."/>
            <person name="Zhang B."/>
            <person name="Jiang S."/>
            <person name="Wang J."/>
            <person name="Du Y."/>
            <person name="Li S."/>
        </authorList>
    </citation>
    <scope>NUCLEOTIDE SEQUENCE [LARGE SCALE GENOMIC DNA]</scope>
    <source>
        <strain evidence="2">cv. 9930</strain>
    </source>
</reference>
<evidence type="ECO:0000313" key="2">
    <source>
        <dbReference type="Proteomes" id="UP000029981"/>
    </source>
</evidence>
<dbReference type="Proteomes" id="UP000029981">
    <property type="component" value="Chromosome 6"/>
</dbReference>
<reference evidence="1 2" key="2">
    <citation type="journal article" date="2009" name="PLoS ONE">
        <title>An integrated genetic and cytogenetic map of the cucumber genome.</title>
        <authorList>
            <person name="Ren Y."/>
            <person name="Zhang Z."/>
            <person name="Liu J."/>
            <person name="Staub J.E."/>
            <person name="Han Y."/>
            <person name="Cheng Z."/>
            <person name="Li X."/>
            <person name="Lu J."/>
            <person name="Miao H."/>
            <person name="Kang H."/>
            <person name="Xie B."/>
            <person name="Gu X."/>
            <person name="Wang X."/>
            <person name="Du Y."/>
            <person name="Jin W."/>
            <person name="Huang S."/>
        </authorList>
    </citation>
    <scope>NUCLEOTIDE SEQUENCE [LARGE SCALE GENOMIC DNA]</scope>
    <source>
        <strain evidence="2">cv. 9930</strain>
    </source>
</reference>
<organism evidence="1 2">
    <name type="scientific">Cucumis sativus</name>
    <name type="common">Cucumber</name>
    <dbReference type="NCBI Taxonomy" id="3659"/>
    <lineage>
        <taxon>Eukaryota</taxon>
        <taxon>Viridiplantae</taxon>
        <taxon>Streptophyta</taxon>
        <taxon>Embryophyta</taxon>
        <taxon>Tracheophyta</taxon>
        <taxon>Spermatophyta</taxon>
        <taxon>Magnoliopsida</taxon>
        <taxon>eudicotyledons</taxon>
        <taxon>Gunneridae</taxon>
        <taxon>Pentapetalae</taxon>
        <taxon>rosids</taxon>
        <taxon>fabids</taxon>
        <taxon>Cucurbitales</taxon>
        <taxon>Cucurbitaceae</taxon>
        <taxon>Benincaseae</taxon>
        <taxon>Cucumis</taxon>
    </lineage>
</organism>
<name>A0A0A0KCK9_CUCSA</name>
<evidence type="ECO:0000313" key="1">
    <source>
        <dbReference type="EMBL" id="KGN47450.1"/>
    </source>
</evidence>